<dbReference type="Proteomes" id="UP000076863">
    <property type="component" value="Unassembled WGS sequence"/>
</dbReference>
<proteinExistence type="predicted"/>
<dbReference type="InterPro" id="IPR001810">
    <property type="entry name" value="F-box_dom"/>
</dbReference>
<evidence type="ECO:0000259" key="2">
    <source>
        <dbReference type="PROSITE" id="PS50181"/>
    </source>
</evidence>
<comment type="caution">
    <text evidence="3">The sequence shown here is derived from an EMBL/GenBank/DDBJ whole genome shotgun (WGS) entry which is preliminary data.</text>
</comment>
<sequence>MDSTTALLGTRCTQPKVYERCQSASTSSNICHFLNLPHEIVLNILDYLQQDSKAVLYLTCSPLRNIIYHGYQLRTELRFWPDRKMAIRFLNCIGRERLDVWVCNYCLRFHQHSADSVPSAGASLQPCCPTRGVRRDDMQTLVTYQRDHILVALKYARLESSLHGRYEQHQQLLMQPHSGQVGSLHYARVTFRVVPRIVEGRFLVFREHICEYGTGSAPNLIYGLSRTCCHMLFVAADIGPWTSMKARQLQELPHELCLVHVVCTCRTETRIDQYGTTIRTRTWEDFGTEFSSLNTIVFYDYGSCEGPERVRDLYESTIDDLDSFYTTQSVPWPEHGAEPRYESQKASNQEKPRRDEIKKVRKQSDRSNKTEKVMEAKRWARLKGRIKMLLGFLDRFSVRHKAGTTPTTSRPPTPHPAAPLQPLNLRLVRAQV</sequence>
<organism evidence="3 4">
    <name type="scientific">Beauveria brongniartii RCEF 3172</name>
    <dbReference type="NCBI Taxonomy" id="1081107"/>
    <lineage>
        <taxon>Eukaryota</taxon>
        <taxon>Fungi</taxon>
        <taxon>Dikarya</taxon>
        <taxon>Ascomycota</taxon>
        <taxon>Pezizomycotina</taxon>
        <taxon>Sordariomycetes</taxon>
        <taxon>Hypocreomycetidae</taxon>
        <taxon>Hypocreales</taxon>
        <taxon>Cordycipitaceae</taxon>
        <taxon>Beauveria</taxon>
        <taxon>Beauveria brongniartii</taxon>
    </lineage>
</organism>
<dbReference type="PROSITE" id="PS50181">
    <property type="entry name" value="FBOX"/>
    <property type="match status" value="1"/>
</dbReference>
<accession>A0A167L5Y1</accession>
<evidence type="ECO:0000256" key="1">
    <source>
        <dbReference type="SAM" id="MobiDB-lite"/>
    </source>
</evidence>
<dbReference type="OrthoDB" id="3766406at2759"/>
<feature type="compositionally biased region" description="Basic and acidic residues" evidence="1">
    <location>
        <begin position="335"/>
        <end position="374"/>
    </location>
</feature>
<evidence type="ECO:0000313" key="3">
    <source>
        <dbReference type="EMBL" id="OAA52672.1"/>
    </source>
</evidence>
<keyword evidence="4" id="KW-1185">Reference proteome</keyword>
<feature type="region of interest" description="Disordered" evidence="1">
    <location>
        <begin position="329"/>
        <end position="374"/>
    </location>
</feature>
<feature type="domain" description="F-box" evidence="2">
    <location>
        <begin position="30"/>
        <end position="77"/>
    </location>
</feature>
<dbReference type="InterPro" id="IPR036047">
    <property type="entry name" value="F-box-like_dom_sf"/>
</dbReference>
<name>A0A167L5Y1_9HYPO</name>
<dbReference type="EMBL" id="AZHA01000001">
    <property type="protein sequence ID" value="OAA52672.1"/>
    <property type="molecule type" value="Genomic_DNA"/>
</dbReference>
<dbReference type="SUPFAM" id="SSF81383">
    <property type="entry name" value="F-box domain"/>
    <property type="match status" value="1"/>
</dbReference>
<protein>
    <submittedName>
        <fullName evidence="3">F-box domain, cyclin-like protein</fullName>
    </submittedName>
</protein>
<evidence type="ECO:0000313" key="4">
    <source>
        <dbReference type="Proteomes" id="UP000076863"/>
    </source>
</evidence>
<gene>
    <name evidence="3" type="ORF">BBO_00513</name>
</gene>
<reference evidence="3 4" key="1">
    <citation type="journal article" date="2016" name="Genome Biol. Evol.">
        <title>Divergent and convergent evolution of fungal pathogenicity.</title>
        <authorList>
            <person name="Shang Y."/>
            <person name="Xiao G."/>
            <person name="Zheng P."/>
            <person name="Cen K."/>
            <person name="Zhan S."/>
            <person name="Wang C."/>
        </authorList>
    </citation>
    <scope>NUCLEOTIDE SEQUENCE [LARGE SCALE GENOMIC DNA]</scope>
    <source>
        <strain evidence="3 4">RCEF 3172</strain>
    </source>
</reference>
<dbReference type="AlphaFoldDB" id="A0A167L5Y1"/>